<gene>
    <name evidence="5" type="ORF">GN958_ATG08456</name>
</gene>
<dbReference type="EMBL" id="JAACNO010001196">
    <property type="protein sequence ID" value="KAF4142280.1"/>
    <property type="molecule type" value="Genomic_DNA"/>
</dbReference>
<feature type="region of interest" description="Disordered" evidence="4">
    <location>
        <begin position="1"/>
        <end position="25"/>
    </location>
</feature>
<evidence type="ECO:0000256" key="4">
    <source>
        <dbReference type="SAM" id="MobiDB-lite"/>
    </source>
</evidence>
<feature type="non-terminal residue" evidence="5">
    <location>
        <position position="1"/>
    </location>
</feature>
<keyword evidence="1" id="KW-0677">Repeat</keyword>
<dbReference type="Gene3D" id="1.25.40.20">
    <property type="entry name" value="Ankyrin repeat-containing domain"/>
    <property type="match status" value="1"/>
</dbReference>
<dbReference type="SMART" id="SM00248">
    <property type="entry name" value="ANK"/>
    <property type="match status" value="5"/>
</dbReference>
<feature type="repeat" description="ANK" evidence="3">
    <location>
        <begin position="92"/>
        <end position="124"/>
    </location>
</feature>
<dbReference type="PANTHER" id="PTHR24188:SF29">
    <property type="entry name" value="GH09064P"/>
    <property type="match status" value="1"/>
</dbReference>
<name>A0A8S9UNL1_PHYIN</name>
<organism evidence="5 6">
    <name type="scientific">Phytophthora infestans</name>
    <name type="common">Potato late blight agent</name>
    <name type="synonym">Botrytis infestans</name>
    <dbReference type="NCBI Taxonomy" id="4787"/>
    <lineage>
        <taxon>Eukaryota</taxon>
        <taxon>Sar</taxon>
        <taxon>Stramenopiles</taxon>
        <taxon>Oomycota</taxon>
        <taxon>Peronosporomycetes</taxon>
        <taxon>Peronosporales</taxon>
        <taxon>Peronosporaceae</taxon>
        <taxon>Phytophthora</taxon>
    </lineage>
</organism>
<dbReference type="PROSITE" id="PS50297">
    <property type="entry name" value="ANK_REP_REGION"/>
    <property type="match status" value="2"/>
</dbReference>
<dbReference type="PROSITE" id="PS50088">
    <property type="entry name" value="ANK_REPEAT"/>
    <property type="match status" value="3"/>
</dbReference>
<dbReference type="Pfam" id="PF00023">
    <property type="entry name" value="Ank"/>
    <property type="match status" value="1"/>
</dbReference>
<keyword evidence="2 3" id="KW-0040">ANK repeat</keyword>
<sequence>MRMTRRHERYVAQREEQIESAPGGDGDTCPMIVIVELPAKEKLGVQLVPSKNGVIDHVKGVKALMLSSLFGRVRAVKGRIDSGADVNLNDKRGKTAEMVAAGKAQTNIVSVLLDNGADIYAKSYDGKTALMLASCLGHTATEARLLKSGAADTVDSQGWTPLIGAAKGGHVRVMRLLLEKDSHDINIVENSALLYASFVDAAWLLLKYKVSEDKQNRFDKAKRTPLIRVAFNGEEECVRLLLENVYLFDPQGAEQQILQDKTIEDDKKSFWHEARIWKRRSTQTPFHSSAPIFVGRTISLLARKLLNEACFFFTSANIIHSDLKKWRSDADGLSYISDESRPRGGVQGDVRWKAHGKPWSNLQDLAVMHHLQNETFLKQSWEFSDAQWVLEKCLCAFDPQRRLTMNA</sequence>
<evidence type="ECO:0000256" key="3">
    <source>
        <dbReference type="PROSITE-ProRule" id="PRU00023"/>
    </source>
</evidence>
<dbReference type="PANTHER" id="PTHR24188">
    <property type="entry name" value="ANKYRIN REPEAT PROTEIN"/>
    <property type="match status" value="1"/>
</dbReference>
<feature type="repeat" description="ANK" evidence="3">
    <location>
        <begin position="59"/>
        <end position="91"/>
    </location>
</feature>
<dbReference type="Proteomes" id="UP000704712">
    <property type="component" value="Unassembled WGS sequence"/>
</dbReference>
<evidence type="ECO:0000313" key="6">
    <source>
        <dbReference type="Proteomes" id="UP000704712"/>
    </source>
</evidence>
<reference evidence="5" key="1">
    <citation type="submission" date="2020-03" db="EMBL/GenBank/DDBJ databases">
        <title>Hybrid Assembly of Korean Phytophthora infestans isolates.</title>
        <authorList>
            <person name="Prokchorchik M."/>
            <person name="Lee Y."/>
            <person name="Seo J."/>
            <person name="Cho J.-H."/>
            <person name="Park Y.-E."/>
            <person name="Jang D.-C."/>
            <person name="Im J.-S."/>
            <person name="Choi J.-G."/>
            <person name="Park H.-J."/>
            <person name="Lee G.-B."/>
            <person name="Lee Y.-G."/>
            <person name="Hong S.-Y."/>
            <person name="Cho K."/>
            <person name="Sohn K.H."/>
        </authorList>
    </citation>
    <scope>NUCLEOTIDE SEQUENCE</scope>
    <source>
        <strain evidence="5">KR_2_A2</strain>
    </source>
</reference>
<dbReference type="Pfam" id="PF12796">
    <property type="entry name" value="Ank_2"/>
    <property type="match status" value="1"/>
</dbReference>
<evidence type="ECO:0000256" key="2">
    <source>
        <dbReference type="ARBA" id="ARBA00023043"/>
    </source>
</evidence>
<dbReference type="SUPFAM" id="SSF48403">
    <property type="entry name" value="Ankyrin repeat"/>
    <property type="match status" value="1"/>
</dbReference>
<evidence type="ECO:0000313" key="5">
    <source>
        <dbReference type="EMBL" id="KAF4142280.1"/>
    </source>
</evidence>
<protein>
    <submittedName>
        <fullName evidence="5">Ankyrin repeats domain-containing protein</fullName>
    </submittedName>
</protein>
<dbReference type="InterPro" id="IPR036770">
    <property type="entry name" value="Ankyrin_rpt-contain_sf"/>
</dbReference>
<evidence type="ECO:0000256" key="1">
    <source>
        <dbReference type="ARBA" id="ARBA00022737"/>
    </source>
</evidence>
<feature type="repeat" description="ANK" evidence="3">
    <location>
        <begin position="157"/>
        <end position="182"/>
    </location>
</feature>
<dbReference type="AlphaFoldDB" id="A0A8S9UNL1"/>
<dbReference type="InterPro" id="IPR002110">
    <property type="entry name" value="Ankyrin_rpt"/>
</dbReference>
<accession>A0A8S9UNL1</accession>
<proteinExistence type="predicted"/>
<comment type="caution">
    <text evidence="5">The sequence shown here is derived from an EMBL/GenBank/DDBJ whole genome shotgun (WGS) entry which is preliminary data.</text>
</comment>